<name>A0A1V9FDN7_9BACT</name>
<dbReference type="Pfam" id="PF01841">
    <property type="entry name" value="Transglut_core"/>
    <property type="match status" value="1"/>
</dbReference>
<evidence type="ECO:0000259" key="1">
    <source>
        <dbReference type="SMART" id="SM00460"/>
    </source>
</evidence>
<dbReference type="SUPFAM" id="SSF54001">
    <property type="entry name" value="Cysteine proteinases"/>
    <property type="match status" value="1"/>
</dbReference>
<feature type="domain" description="Transglutaminase-like" evidence="1">
    <location>
        <begin position="155"/>
        <end position="215"/>
    </location>
</feature>
<evidence type="ECO:0000313" key="3">
    <source>
        <dbReference type="Proteomes" id="UP000192276"/>
    </source>
</evidence>
<keyword evidence="3" id="KW-1185">Reference proteome</keyword>
<dbReference type="STRING" id="550983.A4R26_04745"/>
<dbReference type="PANTHER" id="PTHR33490:SF12">
    <property type="entry name" value="BLL5557 PROTEIN"/>
    <property type="match status" value="1"/>
</dbReference>
<dbReference type="Pfam" id="PF21295">
    <property type="entry name" value="Bact_transglu_N_2"/>
    <property type="match status" value="1"/>
</dbReference>
<proteinExistence type="predicted"/>
<reference evidence="3" key="1">
    <citation type="submission" date="2016-04" db="EMBL/GenBank/DDBJ databases">
        <authorList>
            <person name="Chen L."/>
            <person name="Zhuang W."/>
            <person name="Wang G."/>
        </authorList>
    </citation>
    <scope>NUCLEOTIDE SEQUENCE [LARGE SCALE GENOMIC DNA]</scope>
    <source>
        <strain evidence="3">208</strain>
    </source>
</reference>
<dbReference type="SMART" id="SM00460">
    <property type="entry name" value="TGc"/>
    <property type="match status" value="1"/>
</dbReference>
<dbReference type="Gene3D" id="3.10.620.30">
    <property type="match status" value="1"/>
</dbReference>
<accession>A0A1V9FDN7</accession>
<dbReference type="RefSeq" id="WP_081168600.1">
    <property type="nucleotide sequence ID" value="NZ_LWBP01000199.1"/>
</dbReference>
<dbReference type="InterPro" id="IPR002931">
    <property type="entry name" value="Transglutaminase-like"/>
</dbReference>
<gene>
    <name evidence="2" type="ORF">A4R26_04745</name>
</gene>
<dbReference type="Proteomes" id="UP000192276">
    <property type="component" value="Unassembled WGS sequence"/>
</dbReference>
<comment type="caution">
    <text evidence="2">The sequence shown here is derived from an EMBL/GenBank/DDBJ whole genome shotgun (WGS) entry which is preliminary data.</text>
</comment>
<dbReference type="InterPro" id="IPR038765">
    <property type="entry name" value="Papain-like_cys_pep_sf"/>
</dbReference>
<dbReference type="Gene3D" id="2.60.40.2250">
    <property type="match status" value="1"/>
</dbReference>
<dbReference type="OrthoDB" id="9804872at2"/>
<evidence type="ECO:0000313" key="2">
    <source>
        <dbReference type="EMBL" id="OQP56470.1"/>
    </source>
</evidence>
<sequence length="275" mass="30536">MEYKVSSQLMYNAEEPGTLVLNIRALQGDNESLVIEPGTITYLDYRSDMDRLLVLPVVEPGEVSISYSSVVKSQFDFIDFSGLSPQPVSELNPAILLYLHPSRYCQSDKLTRMASRLFGKIDNEFEKVLAITEWIYQHVEYLSGSTNGETTACDTIVQMAGVCRDFAHLGIAFCRALDIPARYCSGYAFDLSPQDFHACFEAYLSGYWIMFDATKLAPLNGFVRIAMGRDAADTAVCNLFGKIYGSSIVVNSELISGTMDPVFNTMNSSVGISYR</sequence>
<organism evidence="2 3">
    <name type="scientific">Niastella populi</name>
    <dbReference type="NCBI Taxonomy" id="550983"/>
    <lineage>
        <taxon>Bacteria</taxon>
        <taxon>Pseudomonadati</taxon>
        <taxon>Bacteroidota</taxon>
        <taxon>Chitinophagia</taxon>
        <taxon>Chitinophagales</taxon>
        <taxon>Chitinophagaceae</taxon>
        <taxon>Niastella</taxon>
    </lineage>
</organism>
<protein>
    <submittedName>
        <fullName evidence="2">Transglutaminase</fullName>
    </submittedName>
</protein>
<dbReference type="EMBL" id="LWBP01000199">
    <property type="protein sequence ID" value="OQP56470.1"/>
    <property type="molecule type" value="Genomic_DNA"/>
</dbReference>
<dbReference type="PANTHER" id="PTHR33490">
    <property type="entry name" value="BLR5614 PROTEIN-RELATED"/>
    <property type="match status" value="1"/>
</dbReference>
<dbReference type="InterPro" id="IPR048930">
    <property type="entry name" value="Bact_transglu_N_2"/>
</dbReference>
<dbReference type="AlphaFoldDB" id="A0A1V9FDN7"/>